<protein>
    <submittedName>
        <fullName evidence="1">Uncharacterized protein</fullName>
    </submittedName>
</protein>
<dbReference type="KEGG" id="aep:AMC99_01764"/>
<organism evidence="1 2">
    <name type="scientific">Altererythrobacter epoxidivorans</name>
    <dbReference type="NCBI Taxonomy" id="361183"/>
    <lineage>
        <taxon>Bacteria</taxon>
        <taxon>Pseudomonadati</taxon>
        <taxon>Pseudomonadota</taxon>
        <taxon>Alphaproteobacteria</taxon>
        <taxon>Sphingomonadales</taxon>
        <taxon>Erythrobacteraceae</taxon>
        <taxon>Altererythrobacter</taxon>
    </lineage>
</organism>
<dbReference type="AlphaFoldDB" id="A0A0M4LVB3"/>
<dbReference type="Proteomes" id="UP000057938">
    <property type="component" value="Chromosome"/>
</dbReference>
<gene>
    <name evidence="1" type="ORF">AMC99_01764</name>
</gene>
<reference evidence="1 2" key="1">
    <citation type="submission" date="2015-09" db="EMBL/GenBank/DDBJ databases">
        <title>Complete genome sequence of a benzo[a]pyrene-degrading bacterium Altererythrobacter epoxidivorans CGMCC 1.7731T.</title>
        <authorList>
            <person name="Li Z."/>
            <person name="Cheng H."/>
            <person name="Huo Y."/>
            <person name="Xu X."/>
        </authorList>
    </citation>
    <scope>NUCLEOTIDE SEQUENCE [LARGE SCALE GENOMIC DNA]</scope>
    <source>
        <strain evidence="1 2">CGMCC 1.7731</strain>
    </source>
</reference>
<accession>A0A0M4LVB3</accession>
<proteinExistence type="predicted"/>
<dbReference type="EMBL" id="CP012669">
    <property type="protein sequence ID" value="ALE17054.1"/>
    <property type="molecule type" value="Genomic_DNA"/>
</dbReference>
<evidence type="ECO:0000313" key="2">
    <source>
        <dbReference type="Proteomes" id="UP000057938"/>
    </source>
</evidence>
<keyword evidence="2" id="KW-1185">Reference proteome</keyword>
<sequence length="46" mass="5465">MSHSDAGDQPRQRAYCQQRETWIFEHFECLKMLVNCEYSEGPEKGE</sequence>
<evidence type="ECO:0000313" key="1">
    <source>
        <dbReference type="EMBL" id="ALE17054.1"/>
    </source>
</evidence>
<name>A0A0M4LVB3_9SPHN</name>